<reference evidence="1" key="1">
    <citation type="submission" date="2019-05" db="EMBL/GenBank/DDBJ databases">
        <authorList>
            <person name="Piombo E."/>
        </authorList>
    </citation>
    <scope>NUCLEOTIDE SEQUENCE</scope>
    <source>
        <strain evidence="1">C2S</strain>
    </source>
</reference>
<sequence length="210" mass="24179">MCECFSVTTDTHGVLERHQLSHYGLFTGRRPFCGDCAAVFFHGHSYAFWIHPQDLKASAIQLSSMAHESMRLPSTANNGIRGRVVDMLDSNVFLDMPDHNALPSTHITYRRLSTILIEHPRIPTMFLLEFMTFDGLRAYQPCCENIDHLSILRPLRAIEHDGDPVFEAAREWSCIIQARHDLPKDIRWVLALIYNFSCTMLQPEQTEEYL</sequence>
<gene>
    <name evidence="1" type="ORF">C2S_9212</name>
</gene>
<organism evidence="1 2">
    <name type="scientific">Fusarium fujikuroi</name>
    <name type="common">Bakanae and foot rot disease fungus</name>
    <name type="synonym">Gibberella fujikuroi</name>
    <dbReference type="NCBI Taxonomy" id="5127"/>
    <lineage>
        <taxon>Eukaryota</taxon>
        <taxon>Fungi</taxon>
        <taxon>Dikarya</taxon>
        <taxon>Ascomycota</taxon>
        <taxon>Pezizomycotina</taxon>
        <taxon>Sordariomycetes</taxon>
        <taxon>Hypocreomycetidae</taxon>
        <taxon>Hypocreales</taxon>
        <taxon>Nectriaceae</taxon>
        <taxon>Fusarium</taxon>
        <taxon>Fusarium fujikuroi species complex</taxon>
    </lineage>
</organism>
<dbReference type="EMBL" id="CABFJX010000370">
    <property type="protein sequence ID" value="VTT73705.1"/>
    <property type="molecule type" value="Genomic_DNA"/>
</dbReference>
<accession>A0A5Q3G0P5</accession>
<dbReference type="AlphaFoldDB" id="A0A5Q3G0P5"/>
<evidence type="ECO:0000313" key="1">
    <source>
        <dbReference type="EMBL" id="VTT73705.1"/>
    </source>
</evidence>
<protein>
    <submittedName>
        <fullName evidence="1">Uncharacterized protein</fullName>
    </submittedName>
</protein>
<dbReference type="Proteomes" id="UP000760494">
    <property type="component" value="Unassembled WGS sequence"/>
</dbReference>
<comment type="caution">
    <text evidence="1">The sequence shown here is derived from an EMBL/GenBank/DDBJ whole genome shotgun (WGS) entry which is preliminary data.</text>
</comment>
<evidence type="ECO:0000313" key="2">
    <source>
        <dbReference type="Proteomes" id="UP000760494"/>
    </source>
</evidence>
<proteinExistence type="predicted"/>
<name>A0A5Q3G0P5_FUSFU</name>